<dbReference type="Gene3D" id="3.30.420.40">
    <property type="match status" value="2"/>
</dbReference>
<dbReference type="SUPFAM" id="SSF53067">
    <property type="entry name" value="Actin-like ATPase domain"/>
    <property type="match status" value="1"/>
</dbReference>
<dbReference type="InterPro" id="IPR036390">
    <property type="entry name" value="WH_DNA-bd_sf"/>
</dbReference>
<dbReference type="InterPro" id="IPR043129">
    <property type="entry name" value="ATPase_NBD"/>
</dbReference>
<name>A0A5B9Q7G9_9BACT</name>
<dbReference type="SUPFAM" id="SSF46785">
    <property type="entry name" value="Winged helix' DNA-binding domain"/>
    <property type="match status" value="1"/>
</dbReference>
<dbReference type="Gene3D" id="1.10.10.10">
    <property type="entry name" value="Winged helix-like DNA-binding domain superfamily/Winged helix DNA-binding domain"/>
    <property type="match status" value="1"/>
</dbReference>
<dbReference type="OrthoDB" id="9795247at2"/>
<dbReference type="Pfam" id="PF00480">
    <property type="entry name" value="ROK"/>
    <property type="match status" value="1"/>
</dbReference>
<dbReference type="InterPro" id="IPR049874">
    <property type="entry name" value="ROK_cs"/>
</dbReference>
<dbReference type="RefSeq" id="WP_148072269.1">
    <property type="nucleotide sequence ID" value="NZ_CP042913.1"/>
</dbReference>
<comment type="similarity">
    <text evidence="1">Belongs to the ROK (NagC/XylR) family.</text>
</comment>
<reference evidence="2 3" key="1">
    <citation type="submission" date="2019-08" db="EMBL/GenBank/DDBJ databases">
        <title>Deep-cultivation of Planctomycetes and their phenomic and genomic characterization uncovers novel biology.</title>
        <authorList>
            <person name="Wiegand S."/>
            <person name="Jogler M."/>
            <person name="Boedeker C."/>
            <person name="Pinto D."/>
            <person name="Vollmers J."/>
            <person name="Rivas-Marin E."/>
            <person name="Kohn T."/>
            <person name="Peeters S.H."/>
            <person name="Heuer A."/>
            <person name="Rast P."/>
            <person name="Oberbeckmann S."/>
            <person name="Bunk B."/>
            <person name="Jeske O."/>
            <person name="Meyerdierks A."/>
            <person name="Storesund J.E."/>
            <person name="Kallscheuer N."/>
            <person name="Luecker S."/>
            <person name="Lage O.M."/>
            <person name="Pohl T."/>
            <person name="Merkel B.J."/>
            <person name="Hornburger P."/>
            <person name="Mueller R.-W."/>
            <person name="Bruemmer F."/>
            <person name="Labrenz M."/>
            <person name="Spormann A.M."/>
            <person name="Op den Camp H."/>
            <person name="Overmann J."/>
            <person name="Amann R."/>
            <person name="Jetten M.S.M."/>
            <person name="Mascher T."/>
            <person name="Medema M.H."/>
            <person name="Devos D.P."/>
            <person name="Kaster A.-K."/>
            <person name="Ovreas L."/>
            <person name="Rohde M."/>
            <person name="Galperin M.Y."/>
            <person name="Jogler C."/>
        </authorList>
    </citation>
    <scope>NUCLEOTIDE SEQUENCE [LARGE SCALE GENOMIC DNA]</scope>
    <source>
        <strain evidence="2 3">Pr1d</strain>
    </source>
</reference>
<keyword evidence="3" id="KW-1185">Reference proteome</keyword>
<proteinExistence type="inferred from homology"/>
<evidence type="ECO:0000256" key="1">
    <source>
        <dbReference type="ARBA" id="ARBA00006479"/>
    </source>
</evidence>
<gene>
    <name evidence="2" type="primary">nagC</name>
    <name evidence="2" type="ORF">Pr1d_07790</name>
</gene>
<dbReference type="Proteomes" id="UP000323917">
    <property type="component" value="Chromosome"/>
</dbReference>
<sequence>MNNVSPFQPKLLSKINERLVLKMIQERGPSTRSEMSKYIGVTFPTVAKAVSSLLDSQLLEEIDDTSEGPGRPAKRLRLASENSQVIGITLGGDECTVVVGDLNGVVHEESMVRFSTPATYETLLKEFETSAKQLMLQGGKKTLGVGVSVPAVIDYREQVVVLSANMPFLNGKSIGRDIQAHLGQECVIVRDSHALSLSERLHGNAKEISNFAMLDLCAGIGLGLMVEGRFLTGDSGFAGEIGHNLIVPDGEMCVCGKRGCLESVASEWAIEKRMSGILGRPVRINEVLEMAQAGDQQAINELERMCEYLAIGLAHVVNILNPGTFFIYGRVFEACPELLNRLVEKTKALALEPSVSACEFSLASCSLQDGTVASVINYLTDSLVPNLDGYLSSLRQNDSQNGVSEEALVSN</sequence>
<evidence type="ECO:0000313" key="3">
    <source>
        <dbReference type="Proteomes" id="UP000323917"/>
    </source>
</evidence>
<dbReference type="EMBL" id="CP042913">
    <property type="protein sequence ID" value="QEG33515.1"/>
    <property type="molecule type" value="Genomic_DNA"/>
</dbReference>
<evidence type="ECO:0000313" key="2">
    <source>
        <dbReference type="EMBL" id="QEG33515.1"/>
    </source>
</evidence>
<dbReference type="KEGG" id="bgok:Pr1d_07790"/>
<dbReference type="PANTHER" id="PTHR18964:SF149">
    <property type="entry name" value="BIFUNCTIONAL UDP-N-ACETYLGLUCOSAMINE 2-EPIMERASE_N-ACETYLMANNOSAMINE KINASE"/>
    <property type="match status" value="1"/>
</dbReference>
<accession>A0A5B9Q7G9</accession>
<dbReference type="PANTHER" id="PTHR18964">
    <property type="entry name" value="ROK (REPRESSOR, ORF, KINASE) FAMILY"/>
    <property type="match status" value="1"/>
</dbReference>
<dbReference type="InterPro" id="IPR000600">
    <property type="entry name" value="ROK"/>
</dbReference>
<organism evidence="2 3">
    <name type="scientific">Bythopirellula goksoeyrii</name>
    <dbReference type="NCBI Taxonomy" id="1400387"/>
    <lineage>
        <taxon>Bacteria</taxon>
        <taxon>Pseudomonadati</taxon>
        <taxon>Planctomycetota</taxon>
        <taxon>Planctomycetia</taxon>
        <taxon>Pirellulales</taxon>
        <taxon>Lacipirellulaceae</taxon>
        <taxon>Bythopirellula</taxon>
    </lineage>
</organism>
<dbReference type="InterPro" id="IPR036388">
    <property type="entry name" value="WH-like_DNA-bd_sf"/>
</dbReference>
<dbReference type="PROSITE" id="PS01125">
    <property type="entry name" value="ROK"/>
    <property type="match status" value="1"/>
</dbReference>
<protein>
    <submittedName>
        <fullName evidence="2">N-acetylglucosamine repressor</fullName>
    </submittedName>
</protein>
<dbReference type="AlphaFoldDB" id="A0A5B9Q7G9"/>